<dbReference type="InterPro" id="IPR019734">
    <property type="entry name" value="TPR_rpt"/>
</dbReference>
<evidence type="ECO:0000313" key="7">
    <source>
        <dbReference type="Proteomes" id="UP001516023"/>
    </source>
</evidence>
<dbReference type="GO" id="GO:0072546">
    <property type="term" value="C:EMC complex"/>
    <property type="evidence" value="ECO:0007669"/>
    <property type="project" value="UniProtKB-UniRule"/>
</dbReference>
<evidence type="ECO:0000256" key="4">
    <source>
        <dbReference type="RuleBase" id="RU367091"/>
    </source>
</evidence>
<keyword evidence="7" id="KW-1185">Reference proteome</keyword>
<feature type="repeat" description="TPR" evidence="3">
    <location>
        <begin position="103"/>
        <end position="136"/>
    </location>
</feature>
<evidence type="ECO:0000256" key="2">
    <source>
        <dbReference type="ARBA" id="ARBA00022803"/>
    </source>
</evidence>
<dbReference type="PROSITE" id="PS50005">
    <property type="entry name" value="TPR"/>
    <property type="match status" value="1"/>
</dbReference>
<dbReference type="Pfam" id="PF22890">
    <property type="entry name" value="TPR_EMC2"/>
    <property type="match status" value="1"/>
</dbReference>
<comment type="function">
    <text evidence="4">Part of the endoplasmic reticulum membrane protein complex (EMC) that enables the energy-independent insertion into endoplasmic reticulum membranes of newly synthesized membrane proteins.</text>
</comment>
<dbReference type="AlphaFoldDB" id="A0ABD3P713"/>
<evidence type="ECO:0000256" key="1">
    <source>
        <dbReference type="ARBA" id="ARBA00022737"/>
    </source>
</evidence>
<sequence length="313" mass="34294">MGPEEDLPTLLSRNDHLNILRYIRAHKLREPHLVVSHGQPLLGFHSDGSTTKPSQSLDDATRLAALEQLCLASLDVGNTTLAESCLNALHAATSHSSVPKESSRYRKLLGMCLEASGKYDDAAKVYDELLEDNPSNGYAAKRKYCILAAQAGKEEEAMKALNDYLSMHPGDVAAWNQMAEACLSVSDFKGAAYCYEEVVLGCPLDSNVHMKLGEVYATAGGMENAKLARKHLAQAVQLDGNNLRAWFGLIDASEGYLMEVEQATKGKKEMEEEGVEVAKELILFGGEKLMGFYKGTRMGKFVERLLKETAESM</sequence>
<keyword evidence="4" id="KW-0256">Endoplasmic reticulum</keyword>
<dbReference type="SUPFAM" id="SSF48452">
    <property type="entry name" value="TPR-like"/>
    <property type="match status" value="1"/>
</dbReference>
<evidence type="ECO:0000256" key="3">
    <source>
        <dbReference type="PROSITE-ProRule" id="PRU00339"/>
    </source>
</evidence>
<keyword evidence="2 3" id="KW-0802">TPR repeat</keyword>
<keyword evidence="1" id="KW-0677">Repeat</keyword>
<name>A0ABD3P713_9STRA</name>
<dbReference type="SMART" id="SM00028">
    <property type="entry name" value="TPR"/>
    <property type="match status" value="3"/>
</dbReference>
<organism evidence="6 7">
    <name type="scientific">Cyclotella cryptica</name>
    <dbReference type="NCBI Taxonomy" id="29204"/>
    <lineage>
        <taxon>Eukaryota</taxon>
        <taxon>Sar</taxon>
        <taxon>Stramenopiles</taxon>
        <taxon>Ochrophyta</taxon>
        <taxon>Bacillariophyta</taxon>
        <taxon>Coscinodiscophyceae</taxon>
        <taxon>Thalassiosirophycidae</taxon>
        <taxon>Stephanodiscales</taxon>
        <taxon>Stephanodiscaceae</taxon>
        <taxon>Cyclotella</taxon>
    </lineage>
</organism>
<comment type="similarity">
    <text evidence="4">Belongs to the EMC2 family.</text>
</comment>
<accession>A0ABD3P713</accession>
<dbReference type="InterPro" id="IPR039856">
    <property type="entry name" value="EMC2-like"/>
</dbReference>
<keyword evidence="4" id="KW-0472">Membrane</keyword>
<dbReference type="EMBL" id="JABMIG020000271">
    <property type="protein sequence ID" value="KAL3782971.1"/>
    <property type="molecule type" value="Genomic_DNA"/>
</dbReference>
<gene>
    <name evidence="6" type="ORF">HJC23_003127</name>
</gene>
<dbReference type="Proteomes" id="UP001516023">
    <property type="component" value="Unassembled WGS sequence"/>
</dbReference>
<comment type="subcellular location">
    <subcellularLocation>
        <location evidence="4">Endoplasmic reticulum membrane</location>
        <topology evidence="4">Peripheral membrane protein</topology>
        <orientation evidence="4">Cytoplasmic side</orientation>
    </subcellularLocation>
</comment>
<evidence type="ECO:0000259" key="5">
    <source>
        <dbReference type="Pfam" id="PF22890"/>
    </source>
</evidence>
<dbReference type="InterPro" id="IPR055217">
    <property type="entry name" value="TPR_EMC2"/>
</dbReference>
<dbReference type="PANTHER" id="PTHR12760">
    <property type="entry name" value="TETRATRICOPEPTIDE REPEAT PROTEIN"/>
    <property type="match status" value="1"/>
</dbReference>
<dbReference type="InterPro" id="IPR011990">
    <property type="entry name" value="TPR-like_helical_dom_sf"/>
</dbReference>
<comment type="subunit">
    <text evidence="4">Component of the ER membrane protein complex (EMC).</text>
</comment>
<protein>
    <recommendedName>
        <fullName evidence="4">ER membrane protein complex subunit 2</fullName>
    </recommendedName>
</protein>
<proteinExistence type="inferred from homology"/>
<feature type="domain" description="EMC2 TPR-like" evidence="5">
    <location>
        <begin position="106"/>
        <end position="215"/>
    </location>
</feature>
<dbReference type="Gene3D" id="1.25.40.10">
    <property type="entry name" value="Tetratricopeptide repeat domain"/>
    <property type="match status" value="1"/>
</dbReference>
<comment type="caution">
    <text evidence="6">The sequence shown here is derived from an EMBL/GenBank/DDBJ whole genome shotgun (WGS) entry which is preliminary data.</text>
</comment>
<evidence type="ECO:0000313" key="6">
    <source>
        <dbReference type="EMBL" id="KAL3782971.1"/>
    </source>
</evidence>
<reference evidence="6 7" key="1">
    <citation type="journal article" date="2020" name="G3 (Bethesda)">
        <title>Improved Reference Genome for Cyclotella cryptica CCMP332, a Model for Cell Wall Morphogenesis, Salinity Adaptation, and Lipid Production in Diatoms (Bacillariophyta).</title>
        <authorList>
            <person name="Roberts W.R."/>
            <person name="Downey K.M."/>
            <person name="Ruck E.C."/>
            <person name="Traller J.C."/>
            <person name="Alverson A.J."/>
        </authorList>
    </citation>
    <scope>NUCLEOTIDE SEQUENCE [LARGE SCALE GENOMIC DNA]</scope>
    <source>
        <strain evidence="6 7">CCMP332</strain>
    </source>
</reference>